<feature type="domain" description="Ubiquitin-like" evidence="5">
    <location>
        <begin position="66"/>
        <end position="140"/>
    </location>
</feature>
<name>A0A4W5KR49_9TELE</name>
<dbReference type="InterPro" id="IPR029071">
    <property type="entry name" value="Ubiquitin-like_domsf"/>
</dbReference>
<dbReference type="FunFam" id="3.10.20.90:FF:000180">
    <property type="entry name" value="midnolin isoform X1"/>
    <property type="match status" value="1"/>
</dbReference>
<dbReference type="InterPro" id="IPR039336">
    <property type="entry name" value="Midnolin"/>
</dbReference>
<dbReference type="SMART" id="SM00213">
    <property type="entry name" value="UBQ"/>
    <property type="match status" value="1"/>
</dbReference>
<dbReference type="AlphaFoldDB" id="A0A4W5KR49"/>
<evidence type="ECO:0000256" key="2">
    <source>
        <dbReference type="ARBA" id="ARBA00004604"/>
    </source>
</evidence>
<evidence type="ECO:0000313" key="6">
    <source>
        <dbReference type="Ensembl" id="ENSHHUP00000014606.1"/>
    </source>
</evidence>
<dbReference type="Proteomes" id="UP000314982">
    <property type="component" value="Unassembled WGS sequence"/>
</dbReference>
<dbReference type="Ensembl" id="ENSHHUT00000015100.1">
    <property type="protein sequence ID" value="ENSHHUP00000014606.1"/>
    <property type="gene ID" value="ENSHHUG00000009052.1"/>
</dbReference>
<organism evidence="6 7">
    <name type="scientific">Hucho hucho</name>
    <name type="common">huchen</name>
    <dbReference type="NCBI Taxonomy" id="62062"/>
    <lineage>
        <taxon>Eukaryota</taxon>
        <taxon>Metazoa</taxon>
        <taxon>Chordata</taxon>
        <taxon>Craniata</taxon>
        <taxon>Vertebrata</taxon>
        <taxon>Euteleostomi</taxon>
        <taxon>Actinopterygii</taxon>
        <taxon>Neopterygii</taxon>
        <taxon>Teleostei</taxon>
        <taxon>Protacanthopterygii</taxon>
        <taxon>Salmoniformes</taxon>
        <taxon>Salmonidae</taxon>
        <taxon>Salmoninae</taxon>
        <taxon>Hucho</taxon>
    </lineage>
</organism>
<evidence type="ECO:0000256" key="3">
    <source>
        <dbReference type="ARBA" id="ARBA00022490"/>
    </source>
</evidence>
<evidence type="ECO:0000256" key="4">
    <source>
        <dbReference type="ARBA" id="ARBA00023242"/>
    </source>
</evidence>
<comment type="subcellular location">
    <subcellularLocation>
        <location evidence="1">Cytoplasm</location>
        <location evidence="1">Cytosol</location>
    </subcellularLocation>
    <subcellularLocation>
        <location evidence="2">Nucleus</location>
        <location evidence="2">Nucleolus</location>
    </subcellularLocation>
</comment>
<dbReference type="PANTHER" id="PTHR23010">
    <property type="entry name" value="MIDNOLIN"/>
    <property type="match status" value="1"/>
</dbReference>
<reference evidence="6" key="2">
    <citation type="submission" date="2025-08" db="UniProtKB">
        <authorList>
            <consortium name="Ensembl"/>
        </authorList>
    </citation>
    <scope>IDENTIFICATION</scope>
</reference>
<dbReference type="Gene3D" id="3.10.20.90">
    <property type="entry name" value="Phosphatidylinositol 3-kinase Catalytic Subunit, Chain A, domain 1"/>
    <property type="match status" value="1"/>
</dbReference>
<dbReference type="CDD" id="cd01804">
    <property type="entry name" value="Ubl_midnolin"/>
    <property type="match status" value="1"/>
</dbReference>
<dbReference type="Pfam" id="PF00240">
    <property type="entry name" value="ubiquitin"/>
    <property type="match status" value="1"/>
</dbReference>
<evidence type="ECO:0000259" key="5">
    <source>
        <dbReference type="PROSITE" id="PS50053"/>
    </source>
</evidence>
<protein>
    <recommendedName>
        <fullName evidence="5">Ubiquitin-like domain-containing protein</fullName>
    </recommendedName>
</protein>
<keyword evidence="3" id="KW-0963">Cytoplasm</keyword>
<accession>A0A4W5KR49</accession>
<evidence type="ECO:0000313" key="7">
    <source>
        <dbReference type="Proteomes" id="UP000314982"/>
    </source>
</evidence>
<dbReference type="PANTHER" id="PTHR23010:SF1">
    <property type="entry name" value="MIDNOLIN"/>
    <property type="match status" value="1"/>
</dbReference>
<evidence type="ECO:0000256" key="1">
    <source>
        <dbReference type="ARBA" id="ARBA00004514"/>
    </source>
</evidence>
<reference evidence="7" key="1">
    <citation type="submission" date="2018-06" db="EMBL/GenBank/DDBJ databases">
        <title>Genome assembly of Danube salmon.</title>
        <authorList>
            <person name="Macqueen D.J."/>
            <person name="Gundappa M.K."/>
        </authorList>
    </citation>
    <scope>NUCLEOTIDE SEQUENCE [LARGE SCALE GENOMIC DNA]</scope>
</reference>
<dbReference type="GO" id="GO:0005730">
    <property type="term" value="C:nucleolus"/>
    <property type="evidence" value="ECO:0007669"/>
    <property type="project" value="UniProtKB-SubCell"/>
</dbReference>
<keyword evidence="7" id="KW-1185">Reference proteome</keyword>
<sequence>MLTYLYWTYLCFYVWEDLHAKSGETCLKNKSSRHSNCYRMDQHPSARSCTSRGAPSCEAVPSEPSMNLYIHSTTGTRFELSLPLEETVEGLKRRLSQRLKVPKERLTLLHKETRLSSGKLQDLGISDGSKLTLVPTVEAGLMSQASRPEQSVMQALESLTETQVRTLSNNGNYVTFMRRPFSRPALEII</sequence>
<keyword evidence="4" id="KW-0539">Nucleus</keyword>
<dbReference type="SUPFAM" id="SSF54236">
    <property type="entry name" value="Ubiquitin-like"/>
    <property type="match status" value="1"/>
</dbReference>
<proteinExistence type="predicted"/>
<dbReference type="GeneTree" id="ENSGT00510000049027"/>
<dbReference type="InterPro" id="IPR000626">
    <property type="entry name" value="Ubiquitin-like_dom"/>
</dbReference>
<dbReference type="GO" id="GO:0005829">
    <property type="term" value="C:cytosol"/>
    <property type="evidence" value="ECO:0007669"/>
    <property type="project" value="UniProtKB-SubCell"/>
</dbReference>
<reference evidence="6" key="3">
    <citation type="submission" date="2025-09" db="UniProtKB">
        <authorList>
            <consortium name="Ensembl"/>
        </authorList>
    </citation>
    <scope>IDENTIFICATION</scope>
</reference>
<dbReference type="PROSITE" id="PS50053">
    <property type="entry name" value="UBIQUITIN_2"/>
    <property type="match status" value="1"/>
</dbReference>